<accession>A0A507APT0</accession>
<comment type="caution">
    <text evidence="3">The sequence shown here is derived from an EMBL/GenBank/DDBJ whole genome shotgun (WGS) entry which is preliminary data.</text>
</comment>
<dbReference type="EMBL" id="SKBQ01000062">
    <property type="protein sequence ID" value="TPX09773.1"/>
    <property type="molecule type" value="Genomic_DNA"/>
</dbReference>
<dbReference type="PANTHER" id="PTHR42032:SF1">
    <property type="entry name" value="YALI0E30679P"/>
    <property type="match status" value="1"/>
</dbReference>
<keyword evidence="4" id="KW-1185">Reference proteome</keyword>
<keyword evidence="2" id="KW-0472">Membrane</keyword>
<proteinExistence type="predicted"/>
<keyword evidence="2" id="KW-0812">Transmembrane</keyword>
<dbReference type="STRING" id="1093900.A0A507APT0"/>
<sequence>MADENPSKDSPRSLKIDPAANQGRARASAMPDSPAGSGFRLRRSATVNDASRRHSWGPNTEFTYEPPTSPLRRSSNFSEIGQEARDILNPVPDPEWQNAPPQNSKWDSLPLALALLPPLGGALVPGGSAFVTDLMLLALGALFLHWTVTQPWIWYHSAQQVRVAEELDNDAAVESDLDGDDTPSLEAVPEDESVQPGQTTSEARNAALKELYRHEVLALMACFVFPLLGAWLLHAIRGQLTRPSEAVISNYNLTVFVLGAEIRPLRHMIKLIRARTLHLQRIVQTNPYQREGKATGEVAEQLQQLAERLDEIESRAEAAETAATQAGQKADRDQEEDAATKAKKRESLLREVRNQMQPELDAQSRAMRVYERRLNVLATHSQSQFKSINQRLNDAVTLAAAAARNRSSALSFFSWAANSLVSIAMVPIHLVVYILTWPYMTLTTYMGGDKQAPPDKSRRGARAHRNGALHSRSAERVQVRPQRR</sequence>
<feature type="compositionally biased region" description="Basic and acidic residues" evidence="1">
    <location>
        <begin position="1"/>
        <end position="15"/>
    </location>
</feature>
<dbReference type="RefSeq" id="XP_030991484.1">
    <property type="nucleotide sequence ID" value="XM_031143876.1"/>
</dbReference>
<reference evidence="3 4" key="1">
    <citation type="submission" date="2019-06" db="EMBL/GenBank/DDBJ databases">
        <title>Draft genome sequence of the filamentous fungus Phialemoniopsis curvata isolated from diesel fuel.</title>
        <authorList>
            <person name="Varaljay V.A."/>
            <person name="Lyon W.J."/>
            <person name="Crouch A.L."/>
            <person name="Drake C.E."/>
            <person name="Hollomon J.M."/>
            <person name="Nadeau L.J."/>
            <person name="Nunn H.S."/>
            <person name="Stevenson B.S."/>
            <person name="Bojanowski C.L."/>
            <person name="Crookes-Goodson W.J."/>
        </authorList>
    </citation>
    <scope>NUCLEOTIDE SEQUENCE [LARGE SCALE GENOMIC DNA]</scope>
    <source>
        <strain evidence="3 4">D216</strain>
    </source>
</reference>
<feature type="region of interest" description="Disordered" evidence="1">
    <location>
        <begin position="317"/>
        <end position="347"/>
    </location>
</feature>
<feature type="region of interest" description="Disordered" evidence="1">
    <location>
        <begin position="448"/>
        <end position="484"/>
    </location>
</feature>
<dbReference type="OrthoDB" id="5422510at2759"/>
<dbReference type="Proteomes" id="UP000319257">
    <property type="component" value="Unassembled WGS sequence"/>
</dbReference>
<feature type="compositionally biased region" description="Acidic residues" evidence="1">
    <location>
        <begin position="174"/>
        <end position="193"/>
    </location>
</feature>
<protein>
    <submittedName>
        <fullName evidence="3">Uncharacterized protein</fullName>
    </submittedName>
</protein>
<feature type="transmembrane region" description="Helical" evidence="2">
    <location>
        <begin position="412"/>
        <end position="436"/>
    </location>
</feature>
<name>A0A507APT0_9PEZI</name>
<dbReference type="AlphaFoldDB" id="A0A507APT0"/>
<feature type="compositionally biased region" description="Low complexity" evidence="1">
    <location>
        <begin position="319"/>
        <end position="328"/>
    </location>
</feature>
<evidence type="ECO:0000313" key="4">
    <source>
        <dbReference type="Proteomes" id="UP000319257"/>
    </source>
</evidence>
<dbReference type="PANTHER" id="PTHR42032">
    <property type="entry name" value="YALI0E30679P"/>
    <property type="match status" value="1"/>
</dbReference>
<evidence type="ECO:0000313" key="3">
    <source>
        <dbReference type="EMBL" id="TPX09773.1"/>
    </source>
</evidence>
<keyword evidence="2" id="KW-1133">Transmembrane helix</keyword>
<dbReference type="GeneID" id="41976411"/>
<feature type="region of interest" description="Disordered" evidence="1">
    <location>
        <begin position="174"/>
        <end position="200"/>
    </location>
</feature>
<evidence type="ECO:0000256" key="1">
    <source>
        <dbReference type="SAM" id="MobiDB-lite"/>
    </source>
</evidence>
<dbReference type="InParanoid" id="A0A507APT0"/>
<evidence type="ECO:0000256" key="2">
    <source>
        <dbReference type="SAM" id="Phobius"/>
    </source>
</evidence>
<organism evidence="3 4">
    <name type="scientific">Thyridium curvatum</name>
    <dbReference type="NCBI Taxonomy" id="1093900"/>
    <lineage>
        <taxon>Eukaryota</taxon>
        <taxon>Fungi</taxon>
        <taxon>Dikarya</taxon>
        <taxon>Ascomycota</taxon>
        <taxon>Pezizomycotina</taxon>
        <taxon>Sordariomycetes</taxon>
        <taxon>Sordariomycetidae</taxon>
        <taxon>Thyridiales</taxon>
        <taxon>Thyridiaceae</taxon>
        <taxon>Thyridium</taxon>
    </lineage>
</organism>
<feature type="region of interest" description="Disordered" evidence="1">
    <location>
        <begin position="1"/>
        <end position="75"/>
    </location>
</feature>
<gene>
    <name evidence="3" type="ORF">E0L32_008964</name>
</gene>